<reference evidence="5" key="1">
    <citation type="journal article" date="2021" name="Cell">
        <title>Tracing the genetic footprints of vertebrate landing in non-teleost ray-finned fishes.</title>
        <authorList>
            <person name="Bi X."/>
            <person name="Wang K."/>
            <person name="Yang L."/>
            <person name="Pan H."/>
            <person name="Jiang H."/>
            <person name="Wei Q."/>
            <person name="Fang M."/>
            <person name="Yu H."/>
            <person name="Zhu C."/>
            <person name="Cai Y."/>
            <person name="He Y."/>
            <person name="Gan X."/>
            <person name="Zeng H."/>
            <person name="Yu D."/>
            <person name="Zhu Y."/>
            <person name="Jiang H."/>
            <person name="Qiu Q."/>
            <person name="Yang H."/>
            <person name="Zhang Y.E."/>
            <person name="Wang W."/>
            <person name="Zhu M."/>
            <person name="He S."/>
            <person name="Zhang G."/>
        </authorList>
    </citation>
    <scope>NUCLEOTIDE SEQUENCE</scope>
    <source>
        <strain evidence="5">Pddl_001</strain>
    </source>
</reference>
<dbReference type="SUPFAM" id="SSF50370">
    <property type="entry name" value="Ricin B-like lectins"/>
    <property type="match status" value="1"/>
</dbReference>
<organism evidence="5 6">
    <name type="scientific">Polyodon spathula</name>
    <name type="common">North American paddlefish</name>
    <name type="synonym">Squalus spathula</name>
    <dbReference type="NCBI Taxonomy" id="7913"/>
    <lineage>
        <taxon>Eukaryota</taxon>
        <taxon>Metazoa</taxon>
        <taxon>Chordata</taxon>
        <taxon>Craniata</taxon>
        <taxon>Vertebrata</taxon>
        <taxon>Euteleostomi</taxon>
        <taxon>Actinopterygii</taxon>
        <taxon>Chondrostei</taxon>
        <taxon>Acipenseriformes</taxon>
        <taxon>Polyodontidae</taxon>
        <taxon>Polyodon</taxon>
    </lineage>
</organism>
<dbReference type="PANTHER" id="PTHR11818">
    <property type="entry name" value="BETA/GAMMA CRYSTALLIN"/>
    <property type="match status" value="1"/>
</dbReference>
<dbReference type="Pfam" id="PF00030">
    <property type="entry name" value="Crystall"/>
    <property type="match status" value="2"/>
</dbReference>
<sequence length="389" mass="43704">MLLDQDFTESEMIMYECTEEGQEEHRLGVLEAIPDLELVGYRILTQSIHVLNGAWIAYSDVDYSGSQYILEKGFYNSYQDWGGSDNKISSVQPIGLVGTGSSVGVMWVVCEHSNYRGRQILLETIEITNWLKFSEFNKIGSLYPVRQKRVFFCLKHRESGQYMATEAGLEDMKSGRVVVTEQLEGMSHVWFYQDGLIKNKLAPELSLQVMGKPDIAAKVVLWSETRQPRQNWRIQPDGLILSQAFEGMTLDVKGGKTYDRDHVVVWTFGKRSVSKLSHSTPRNYHRSSLNGQLNRDPCYHWLPYKNLEAANDSASRDVEEALHLFPEAHIQSLRAPVAILDWCSVEEGEGQDGRQGSQEEAEGSAHGWTGGGGGGIEEDSGIECADGRN</sequence>
<feature type="region of interest" description="Disordered" evidence="3">
    <location>
        <begin position="348"/>
        <end position="389"/>
    </location>
</feature>
<dbReference type="InterPro" id="IPR000772">
    <property type="entry name" value="Ricin_B_lectin"/>
</dbReference>
<evidence type="ECO:0000259" key="4">
    <source>
        <dbReference type="PROSITE" id="PS50915"/>
    </source>
</evidence>
<dbReference type="Proteomes" id="UP001166093">
    <property type="component" value="Unassembled WGS sequence"/>
</dbReference>
<keyword evidence="2" id="KW-0677">Repeat</keyword>
<evidence type="ECO:0000313" key="6">
    <source>
        <dbReference type="Proteomes" id="UP001166093"/>
    </source>
</evidence>
<evidence type="ECO:0000313" key="5">
    <source>
        <dbReference type="EMBL" id="MBN3282081.1"/>
    </source>
</evidence>
<dbReference type="InterPro" id="IPR035992">
    <property type="entry name" value="Ricin_B-like_lectins"/>
</dbReference>
<dbReference type="InterPro" id="IPR050252">
    <property type="entry name" value="Beta/Gamma-Crystallin"/>
</dbReference>
<dbReference type="Gene3D" id="2.80.10.50">
    <property type="match status" value="1"/>
</dbReference>
<dbReference type="PROSITE" id="PS50231">
    <property type="entry name" value="RICIN_B_LECTIN"/>
    <property type="match status" value="1"/>
</dbReference>
<dbReference type="PANTHER" id="PTHR11818:SF50">
    <property type="entry name" value="BETA_GAMMA CRYSTALLIN DOMAIN-CONTAINING PROTEIN 2"/>
    <property type="match status" value="1"/>
</dbReference>
<feature type="non-terminal residue" evidence="5">
    <location>
        <position position="389"/>
    </location>
</feature>
<dbReference type="EMBL" id="JAAWVQ010114381">
    <property type="protein sequence ID" value="MBN3282081.1"/>
    <property type="molecule type" value="Genomic_DNA"/>
</dbReference>
<dbReference type="SUPFAM" id="SSF49695">
    <property type="entry name" value="gamma-Crystallin-like"/>
    <property type="match status" value="1"/>
</dbReference>
<gene>
    <name evidence="5" type="primary">Crybg2</name>
    <name evidence="5" type="ORF">GTO93_0008765</name>
</gene>
<dbReference type="SMART" id="SM00247">
    <property type="entry name" value="XTALbg"/>
    <property type="match status" value="1"/>
</dbReference>
<dbReference type="Gene3D" id="2.60.20.10">
    <property type="entry name" value="Crystallins"/>
    <property type="match status" value="2"/>
</dbReference>
<comment type="similarity">
    <text evidence="1">Belongs to the beta/gamma-crystallin family.</text>
</comment>
<feature type="non-terminal residue" evidence="5">
    <location>
        <position position="1"/>
    </location>
</feature>
<evidence type="ECO:0000256" key="1">
    <source>
        <dbReference type="ARBA" id="ARBA00009646"/>
    </source>
</evidence>
<accession>A0ABS2Y779</accession>
<dbReference type="InterPro" id="IPR011024">
    <property type="entry name" value="G_crystallin-like"/>
</dbReference>
<comment type="caution">
    <text evidence="5">The sequence shown here is derived from an EMBL/GenBank/DDBJ whole genome shotgun (WGS) entry which is preliminary data.</text>
</comment>
<feature type="domain" description="Beta/gamma crystallin 'Greek key'" evidence="4">
    <location>
        <begin position="53"/>
        <end position="95"/>
    </location>
</feature>
<name>A0ABS2Y779_POLSP</name>
<protein>
    <submittedName>
        <fullName evidence="5">CRBG2 protein</fullName>
    </submittedName>
</protein>
<evidence type="ECO:0000256" key="3">
    <source>
        <dbReference type="SAM" id="MobiDB-lite"/>
    </source>
</evidence>
<dbReference type="PROSITE" id="PS50915">
    <property type="entry name" value="CRYSTALLIN_BETA_GAMMA"/>
    <property type="match status" value="1"/>
</dbReference>
<proteinExistence type="inferred from homology"/>
<dbReference type="InterPro" id="IPR001064">
    <property type="entry name" value="Beta/gamma_crystallin"/>
</dbReference>
<dbReference type="Pfam" id="PF00652">
    <property type="entry name" value="Ricin_B_lectin"/>
    <property type="match status" value="1"/>
</dbReference>
<keyword evidence="6" id="KW-1185">Reference proteome</keyword>
<evidence type="ECO:0000256" key="2">
    <source>
        <dbReference type="ARBA" id="ARBA00022737"/>
    </source>
</evidence>